<evidence type="ECO:0000313" key="10">
    <source>
        <dbReference type="Proteomes" id="UP001607069"/>
    </source>
</evidence>
<protein>
    <submittedName>
        <fullName evidence="9">DMT family transporter</fullName>
    </submittedName>
</protein>
<keyword evidence="10" id="KW-1185">Reference proteome</keyword>
<dbReference type="Proteomes" id="UP001607069">
    <property type="component" value="Unassembled WGS sequence"/>
</dbReference>
<dbReference type="Pfam" id="PF00892">
    <property type="entry name" value="EamA"/>
    <property type="match status" value="1"/>
</dbReference>
<dbReference type="InterPro" id="IPR037185">
    <property type="entry name" value="EmrE-like"/>
</dbReference>
<evidence type="ECO:0000256" key="3">
    <source>
        <dbReference type="ARBA" id="ARBA00022692"/>
    </source>
</evidence>
<feature type="transmembrane region" description="Helical" evidence="7">
    <location>
        <begin position="21"/>
        <end position="39"/>
    </location>
</feature>
<evidence type="ECO:0000313" key="9">
    <source>
        <dbReference type="EMBL" id="MFH0250366.1"/>
    </source>
</evidence>
<comment type="similarity">
    <text evidence="2">Belongs to the EamA transporter family.</text>
</comment>
<feature type="domain" description="EamA" evidence="8">
    <location>
        <begin position="159"/>
        <end position="290"/>
    </location>
</feature>
<keyword evidence="5 7" id="KW-0472">Membrane</keyword>
<evidence type="ECO:0000256" key="7">
    <source>
        <dbReference type="SAM" id="Phobius"/>
    </source>
</evidence>
<dbReference type="EMBL" id="JBIHMK010000079">
    <property type="protein sequence ID" value="MFH0250366.1"/>
    <property type="molecule type" value="Genomic_DNA"/>
</dbReference>
<gene>
    <name evidence="9" type="ORF">ACG5V6_19405</name>
</gene>
<feature type="transmembrane region" description="Helical" evidence="7">
    <location>
        <begin position="128"/>
        <end position="146"/>
    </location>
</feature>
<evidence type="ECO:0000259" key="8">
    <source>
        <dbReference type="Pfam" id="PF00892"/>
    </source>
</evidence>
<dbReference type="InterPro" id="IPR000620">
    <property type="entry name" value="EamA_dom"/>
</dbReference>
<sequence length="330" mass="33768">MEARTEPRTGPLSRRARRVPAPALVLCSVVSIQIGQALGKHLFDSAGPMGVVALRLGFSAVLLCVLWRPRLPVGRRERLLVVAFGTAIAGMNVIYLALRHLPLGVAVAIQLLGPLAVVLLMSRRLRDLLWGLLAGAGLLLFTAPSFTGGPGAGRPLPAAGVVLALAGAVAMGAYLLLSRRAGRLAVDGSPLALAVAWAALLWVPAGVAESGARLARPEVLSAGLAVAVLSAAGPYSLELAALRRLPPRVVGVLQNLEPVAAGLAGLAILGEMLSPAQWTAVCCITAAAVGAVVTQGRAAPADGSRGPGSPSRPWRSASRGTGTPRPVPRR</sequence>
<feature type="transmembrane region" description="Helical" evidence="7">
    <location>
        <begin position="158"/>
        <end position="177"/>
    </location>
</feature>
<feature type="transmembrane region" description="Helical" evidence="7">
    <location>
        <begin position="189"/>
        <end position="207"/>
    </location>
</feature>
<reference evidence="9 10" key="1">
    <citation type="submission" date="2024-10" db="EMBL/GenBank/DDBJ databases">
        <authorList>
            <person name="Cho J.-C."/>
        </authorList>
    </citation>
    <scope>NUCLEOTIDE SEQUENCE [LARGE SCALE GENOMIC DNA]</scope>
    <source>
        <strain evidence="9 10">KCTC29696</strain>
    </source>
</reference>
<accession>A0ABW7HWT3</accession>
<keyword evidence="4 7" id="KW-1133">Transmembrane helix</keyword>
<dbReference type="PANTHER" id="PTHR32322">
    <property type="entry name" value="INNER MEMBRANE TRANSPORTER"/>
    <property type="match status" value="1"/>
</dbReference>
<name>A0ABW7HWT3_9ACTN</name>
<feature type="region of interest" description="Disordered" evidence="6">
    <location>
        <begin position="297"/>
        <end position="330"/>
    </location>
</feature>
<keyword evidence="3 7" id="KW-0812">Transmembrane</keyword>
<dbReference type="RefSeq" id="WP_279948734.1">
    <property type="nucleotide sequence ID" value="NZ_BAABEN010000026.1"/>
</dbReference>
<feature type="transmembrane region" description="Helical" evidence="7">
    <location>
        <begin position="79"/>
        <end position="97"/>
    </location>
</feature>
<evidence type="ECO:0000256" key="6">
    <source>
        <dbReference type="SAM" id="MobiDB-lite"/>
    </source>
</evidence>
<organism evidence="9 10">
    <name type="scientific">Streptomyces chitinivorans</name>
    <dbReference type="NCBI Taxonomy" id="1257027"/>
    <lineage>
        <taxon>Bacteria</taxon>
        <taxon>Bacillati</taxon>
        <taxon>Actinomycetota</taxon>
        <taxon>Actinomycetes</taxon>
        <taxon>Kitasatosporales</taxon>
        <taxon>Streptomycetaceae</taxon>
        <taxon>Streptomyces</taxon>
    </lineage>
</organism>
<dbReference type="PANTHER" id="PTHR32322:SF2">
    <property type="entry name" value="EAMA DOMAIN-CONTAINING PROTEIN"/>
    <property type="match status" value="1"/>
</dbReference>
<dbReference type="SUPFAM" id="SSF103481">
    <property type="entry name" value="Multidrug resistance efflux transporter EmrE"/>
    <property type="match status" value="1"/>
</dbReference>
<feature type="transmembrane region" description="Helical" evidence="7">
    <location>
        <begin position="45"/>
        <end position="67"/>
    </location>
</feature>
<dbReference type="InterPro" id="IPR050638">
    <property type="entry name" value="AA-Vitamin_Transporters"/>
</dbReference>
<comment type="caution">
    <text evidence="9">The sequence shown here is derived from an EMBL/GenBank/DDBJ whole genome shotgun (WGS) entry which is preliminary data.</text>
</comment>
<evidence type="ECO:0000256" key="1">
    <source>
        <dbReference type="ARBA" id="ARBA00004141"/>
    </source>
</evidence>
<evidence type="ECO:0000256" key="2">
    <source>
        <dbReference type="ARBA" id="ARBA00007362"/>
    </source>
</evidence>
<evidence type="ECO:0000256" key="5">
    <source>
        <dbReference type="ARBA" id="ARBA00023136"/>
    </source>
</evidence>
<evidence type="ECO:0000256" key="4">
    <source>
        <dbReference type="ARBA" id="ARBA00022989"/>
    </source>
</evidence>
<feature type="transmembrane region" description="Helical" evidence="7">
    <location>
        <begin position="103"/>
        <end position="121"/>
    </location>
</feature>
<proteinExistence type="inferred from homology"/>
<comment type="subcellular location">
    <subcellularLocation>
        <location evidence="1">Membrane</location>
        <topology evidence="1">Multi-pass membrane protein</topology>
    </subcellularLocation>
</comment>